<dbReference type="NCBIfam" id="TIGR00797">
    <property type="entry name" value="matE"/>
    <property type="match status" value="1"/>
</dbReference>
<keyword evidence="4 7" id="KW-0812">Transmembrane</keyword>
<dbReference type="InterPro" id="IPR002528">
    <property type="entry name" value="MATE_fam"/>
</dbReference>
<dbReference type="PANTHER" id="PTHR43823">
    <property type="entry name" value="SPORULATION PROTEIN YKVU"/>
    <property type="match status" value="1"/>
</dbReference>
<keyword evidence="6 7" id="KW-0472">Membrane</keyword>
<dbReference type="Pfam" id="PF01554">
    <property type="entry name" value="MatE"/>
    <property type="match status" value="2"/>
</dbReference>
<keyword evidence="2" id="KW-0813">Transport</keyword>
<dbReference type="STRING" id="1527.SAMN04489757_105108"/>
<feature type="transmembrane region" description="Helical" evidence="7">
    <location>
        <begin position="45"/>
        <end position="69"/>
    </location>
</feature>
<feature type="transmembrane region" description="Helical" evidence="7">
    <location>
        <begin position="415"/>
        <end position="435"/>
    </location>
</feature>
<feature type="transmembrane region" description="Helical" evidence="7">
    <location>
        <begin position="390"/>
        <end position="409"/>
    </location>
</feature>
<accession>A0A1I5DAZ1</accession>
<proteinExistence type="predicted"/>
<evidence type="ECO:0000256" key="4">
    <source>
        <dbReference type="ARBA" id="ARBA00022692"/>
    </source>
</evidence>
<keyword evidence="3" id="KW-1003">Cell membrane</keyword>
<dbReference type="GO" id="GO:0042910">
    <property type="term" value="F:xenobiotic transmembrane transporter activity"/>
    <property type="evidence" value="ECO:0007669"/>
    <property type="project" value="InterPro"/>
</dbReference>
<keyword evidence="9" id="KW-1185">Reference proteome</keyword>
<dbReference type="RefSeq" id="WP_091684784.1">
    <property type="nucleotide sequence ID" value="NZ_BAABFM010000026.1"/>
</dbReference>
<dbReference type="PIRSF" id="PIRSF006603">
    <property type="entry name" value="DinF"/>
    <property type="match status" value="1"/>
</dbReference>
<dbReference type="GO" id="GO:0005886">
    <property type="term" value="C:plasma membrane"/>
    <property type="evidence" value="ECO:0007669"/>
    <property type="project" value="UniProtKB-SubCell"/>
</dbReference>
<keyword evidence="5 7" id="KW-1133">Transmembrane helix</keyword>
<dbReference type="EMBL" id="FOWD01000005">
    <property type="protein sequence ID" value="SFN96438.1"/>
    <property type="molecule type" value="Genomic_DNA"/>
</dbReference>
<evidence type="ECO:0000256" key="5">
    <source>
        <dbReference type="ARBA" id="ARBA00022989"/>
    </source>
</evidence>
<feature type="transmembrane region" description="Helical" evidence="7">
    <location>
        <begin position="162"/>
        <end position="183"/>
    </location>
</feature>
<feature type="transmembrane region" description="Helical" evidence="7">
    <location>
        <begin position="12"/>
        <end position="33"/>
    </location>
</feature>
<feature type="transmembrane region" description="Helical" evidence="7">
    <location>
        <begin position="90"/>
        <end position="113"/>
    </location>
</feature>
<dbReference type="GO" id="GO:0015297">
    <property type="term" value="F:antiporter activity"/>
    <property type="evidence" value="ECO:0007669"/>
    <property type="project" value="InterPro"/>
</dbReference>
<feature type="transmembrane region" description="Helical" evidence="7">
    <location>
        <begin position="133"/>
        <end position="150"/>
    </location>
</feature>
<evidence type="ECO:0000256" key="3">
    <source>
        <dbReference type="ARBA" id="ARBA00022475"/>
    </source>
</evidence>
<feature type="transmembrane region" description="Helical" evidence="7">
    <location>
        <begin position="239"/>
        <end position="258"/>
    </location>
</feature>
<protein>
    <submittedName>
        <fullName evidence="8">Putative efflux protein, MATE family</fullName>
    </submittedName>
</protein>
<dbReference type="OrthoDB" id="9811110at2"/>
<dbReference type="PANTHER" id="PTHR43823:SF3">
    <property type="entry name" value="MULTIDRUG EXPORT PROTEIN MEPA"/>
    <property type="match status" value="1"/>
</dbReference>
<evidence type="ECO:0000256" key="6">
    <source>
        <dbReference type="ARBA" id="ARBA00023136"/>
    </source>
</evidence>
<comment type="subcellular location">
    <subcellularLocation>
        <location evidence="1">Cell membrane</location>
        <topology evidence="1">Multi-pass membrane protein</topology>
    </subcellularLocation>
</comment>
<evidence type="ECO:0000313" key="9">
    <source>
        <dbReference type="Proteomes" id="UP000198806"/>
    </source>
</evidence>
<reference evidence="8 9" key="1">
    <citation type="submission" date="2016-10" db="EMBL/GenBank/DDBJ databases">
        <authorList>
            <person name="de Groot N.N."/>
        </authorList>
    </citation>
    <scope>NUCLEOTIDE SEQUENCE [LARGE SCALE GENOMIC DNA]</scope>
    <source>
        <strain evidence="8 9">DSM 1283</strain>
    </source>
</reference>
<evidence type="ECO:0000313" key="8">
    <source>
        <dbReference type="EMBL" id="SFN96438.1"/>
    </source>
</evidence>
<feature type="transmembrane region" description="Helical" evidence="7">
    <location>
        <begin position="347"/>
        <end position="369"/>
    </location>
</feature>
<dbReference type="InterPro" id="IPR051327">
    <property type="entry name" value="MATE_MepA_subfamily"/>
</dbReference>
<evidence type="ECO:0000256" key="2">
    <source>
        <dbReference type="ARBA" id="ARBA00022448"/>
    </source>
</evidence>
<dbReference type="InterPro" id="IPR048279">
    <property type="entry name" value="MdtK-like"/>
</dbReference>
<organism evidence="8 9">
    <name type="scientific">Anaerocolumna aminovalerica</name>
    <dbReference type="NCBI Taxonomy" id="1527"/>
    <lineage>
        <taxon>Bacteria</taxon>
        <taxon>Bacillati</taxon>
        <taxon>Bacillota</taxon>
        <taxon>Clostridia</taxon>
        <taxon>Lachnospirales</taxon>
        <taxon>Lachnospiraceae</taxon>
        <taxon>Anaerocolumna</taxon>
    </lineage>
</organism>
<dbReference type="AlphaFoldDB" id="A0A1I5DAZ1"/>
<dbReference type="Proteomes" id="UP000198806">
    <property type="component" value="Unassembled WGS sequence"/>
</dbReference>
<name>A0A1I5DAZ1_9FIRM</name>
<feature type="transmembrane region" description="Helical" evidence="7">
    <location>
        <begin position="270"/>
        <end position="293"/>
    </location>
</feature>
<feature type="transmembrane region" description="Helical" evidence="7">
    <location>
        <begin position="314"/>
        <end position="335"/>
    </location>
</feature>
<evidence type="ECO:0000256" key="1">
    <source>
        <dbReference type="ARBA" id="ARBA00004651"/>
    </source>
</evidence>
<gene>
    <name evidence="8" type="ORF">SAMN04489757_105108</name>
</gene>
<feature type="transmembrane region" description="Helical" evidence="7">
    <location>
        <begin position="189"/>
        <end position="212"/>
    </location>
</feature>
<sequence>MKMNLGSEKISRLLWQLSFPAILGMLSSAIFNIVDRIYVGKLSSYALTAVGITMPIQIIQMAFILLIGIGTSSLISIKLGEGNNEEAEDILYLALKYIILFLISFVIIFMSFLDPILRSLAISKEVLPHAKEYIVIIIVGSIIGIPGYCLNNSLRSIGQSKISMKIIVITSIINIILDPIFIFGLKLGIAGAAIATVISQTTLTIYVIYVFSKRADFIIHLKIRKVKNEAKLIKESLKMGLPSFYVQILAAVVNFYINNNLLKFGTDLDIAAVTIMSSIYSFYHMVIVGIVQGNNSICGYNWGAKLYARVRRSLELALFYSFLLSFLLYLVVLLYPQLLVSMFTDDILLIQLTSAGIKFYLSMLPLIGLQTISSQYFQVVGKVKRSSVLAFLRYGIIIIPSILILAPNLGVKGIYISNALSDGIASIIAIVYIVVEIIKLKRLECIETSL</sequence>
<evidence type="ECO:0000256" key="7">
    <source>
        <dbReference type="SAM" id="Phobius"/>
    </source>
</evidence>